<dbReference type="InterPro" id="IPR001878">
    <property type="entry name" value="Znf_CCHC"/>
</dbReference>
<protein>
    <recommendedName>
        <fullName evidence="7">Zinc finger CCHC domain-containing protein 7</fullName>
    </recommendedName>
    <alternativeName>
        <fullName evidence="8">TRAMP-like complex RNA-binding factor ZCCHC7</fullName>
    </alternativeName>
</protein>
<dbReference type="GO" id="GO:0071039">
    <property type="term" value="P:nuclear polyadenylation-dependent CUT catabolic process"/>
    <property type="evidence" value="ECO:0007669"/>
    <property type="project" value="TreeGrafter"/>
</dbReference>
<evidence type="ECO:0000256" key="3">
    <source>
        <dbReference type="ARBA" id="ARBA00022737"/>
    </source>
</evidence>
<dbReference type="AlphaFoldDB" id="A0A6P8ET64"/>
<feature type="region of interest" description="Disordered" evidence="10">
    <location>
        <begin position="50"/>
        <end position="93"/>
    </location>
</feature>
<keyword evidence="12" id="KW-1185">Reference proteome</keyword>
<feature type="compositionally biased region" description="Basic and acidic residues" evidence="10">
    <location>
        <begin position="165"/>
        <end position="187"/>
    </location>
</feature>
<feature type="compositionally biased region" description="Basic residues" evidence="10">
    <location>
        <begin position="453"/>
        <end position="469"/>
    </location>
</feature>
<accession>A0A6P8ET64</accession>
<proteinExistence type="predicted"/>
<dbReference type="InterPro" id="IPR036875">
    <property type="entry name" value="Znf_CCHC_sf"/>
</dbReference>
<dbReference type="GO" id="GO:0071035">
    <property type="term" value="P:nuclear polyadenylation-dependent rRNA catabolic process"/>
    <property type="evidence" value="ECO:0007669"/>
    <property type="project" value="TreeGrafter"/>
</dbReference>
<dbReference type="PROSITE" id="PS00141">
    <property type="entry name" value="ASP_PROTEASE"/>
    <property type="match status" value="1"/>
</dbReference>
<dbReference type="GO" id="GO:0071037">
    <property type="term" value="P:nuclear polyadenylation-dependent snRNA catabolic process"/>
    <property type="evidence" value="ECO:0007669"/>
    <property type="project" value="TreeGrafter"/>
</dbReference>
<evidence type="ECO:0000256" key="10">
    <source>
        <dbReference type="SAM" id="MobiDB-lite"/>
    </source>
</evidence>
<comment type="subcellular location">
    <subcellularLocation>
        <location evidence="1">Nucleus</location>
    </subcellularLocation>
</comment>
<feature type="region of interest" description="Disordered" evidence="10">
    <location>
        <begin position="1"/>
        <end position="27"/>
    </location>
</feature>
<evidence type="ECO:0000256" key="9">
    <source>
        <dbReference type="PROSITE-ProRule" id="PRU00047"/>
    </source>
</evidence>
<evidence type="ECO:0000259" key="11">
    <source>
        <dbReference type="PROSITE" id="PS50158"/>
    </source>
</evidence>
<feature type="compositionally biased region" description="Low complexity" evidence="10">
    <location>
        <begin position="124"/>
        <end position="140"/>
    </location>
</feature>
<evidence type="ECO:0000313" key="12">
    <source>
        <dbReference type="Proteomes" id="UP000515152"/>
    </source>
</evidence>
<evidence type="ECO:0000256" key="4">
    <source>
        <dbReference type="ARBA" id="ARBA00022771"/>
    </source>
</evidence>
<dbReference type="InterPro" id="IPR001969">
    <property type="entry name" value="Aspartic_peptidase_AS"/>
</dbReference>
<organism evidence="12 13">
    <name type="scientific">Clupea harengus</name>
    <name type="common">Atlantic herring</name>
    <dbReference type="NCBI Taxonomy" id="7950"/>
    <lineage>
        <taxon>Eukaryota</taxon>
        <taxon>Metazoa</taxon>
        <taxon>Chordata</taxon>
        <taxon>Craniata</taxon>
        <taxon>Vertebrata</taxon>
        <taxon>Euteleostomi</taxon>
        <taxon>Actinopterygii</taxon>
        <taxon>Neopterygii</taxon>
        <taxon>Teleostei</taxon>
        <taxon>Clupei</taxon>
        <taxon>Clupeiformes</taxon>
        <taxon>Clupeoidei</taxon>
        <taxon>Clupeidae</taxon>
        <taxon>Clupea</taxon>
    </lineage>
</organism>
<dbReference type="GO" id="GO:0071036">
    <property type="term" value="P:nuclear polyadenylation-dependent snoRNA catabolic process"/>
    <property type="evidence" value="ECO:0007669"/>
    <property type="project" value="TreeGrafter"/>
</dbReference>
<dbReference type="GO" id="GO:0008270">
    <property type="term" value="F:zinc ion binding"/>
    <property type="evidence" value="ECO:0007669"/>
    <property type="project" value="UniProtKB-KW"/>
</dbReference>
<evidence type="ECO:0000256" key="8">
    <source>
        <dbReference type="ARBA" id="ARBA00043023"/>
    </source>
</evidence>
<keyword evidence="6" id="KW-0539">Nucleus</keyword>
<dbReference type="GO" id="GO:0031499">
    <property type="term" value="C:TRAMP complex"/>
    <property type="evidence" value="ECO:0007669"/>
    <property type="project" value="TreeGrafter"/>
</dbReference>
<dbReference type="PANTHER" id="PTHR46543:SF1">
    <property type="entry name" value="ZINC FINGER CCHC DOMAIN-CONTAINING PROTEIN 7"/>
    <property type="match status" value="1"/>
</dbReference>
<sequence>MIKGMFSEYPEGEEYEDDLYCDSDEDSGLSADSDVERYLYSQLHYASCPTDTSQASISTPKIQPQVAEPLVGNKKRTQPQPRPPEVIVIDSGSDIILGSDDDGICSYKGSRAHLHRKTPTTMRTSSSASGTSSASKGLSSRPAQVVVLGSDDSSEDSSEGDSEQSSERSEDAGRQKGNKAVDLRSDSDSDDSDSDSDGLEKWMLLGQDNHNEDQSIQLNVSGTDVTDDQDSAVWTISQRDKLAQISNSRGNRLASRPAKRYYTEKNVVCNNCQCTGHLSKSCPRPQKLHPCLHCGLLGHLYRTCPSVYCRNCALPGHTPDVCPEQSYWFKHCHRCNMKGHFQDACPQIWRQFHITTHAGPLCKPADPQAHSTTPYCCNCSQKGHFGFECSQRRMFSGIYPSLPFTDHYDRPKDFKRRDNFLKKKAKDLEEAGLLVLGPTHETEATGFSSPLYKKQKTHNHPQHKNKSPHKNFQQGSSKQKNPYLERTIHKKNNPKTSLSIKPKHLFFGKNRTPRDRDAATAPAPACNNQTKPKKQRKAHRNGLLEDGEDFPRGPRDWTPNYPATLFSNSAEGNASKKKNKRKQKEKKAWKDKPANMYPEDENLFSIKQRKTKRTR</sequence>
<evidence type="ECO:0000256" key="5">
    <source>
        <dbReference type="ARBA" id="ARBA00022833"/>
    </source>
</evidence>
<evidence type="ECO:0000256" key="6">
    <source>
        <dbReference type="ARBA" id="ARBA00023242"/>
    </source>
</evidence>
<feature type="region of interest" description="Disordered" evidence="10">
    <location>
        <begin position="452"/>
        <end position="615"/>
    </location>
</feature>
<dbReference type="SUPFAM" id="SSF57756">
    <property type="entry name" value="Retrovirus zinc finger-like domains"/>
    <property type="match status" value="2"/>
</dbReference>
<dbReference type="InterPro" id="IPR051644">
    <property type="entry name" value="TRAMP_AT-DNA-binding"/>
</dbReference>
<dbReference type="GeneID" id="105903530"/>
<dbReference type="PANTHER" id="PTHR46543">
    <property type="entry name" value="ZINC FINGER CCHC DOMAIN-CONTAINING PROTEIN 7"/>
    <property type="match status" value="1"/>
</dbReference>
<dbReference type="RefSeq" id="XP_031415200.1">
    <property type="nucleotide sequence ID" value="XM_031559340.2"/>
</dbReference>
<feature type="compositionally biased region" description="Polar residues" evidence="10">
    <location>
        <begin position="470"/>
        <end position="480"/>
    </location>
</feature>
<dbReference type="PROSITE" id="PS50158">
    <property type="entry name" value="ZF_CCHC"/>
    <property type="match status" value="2"/>
</dbReference>
<dbReference type="GO" id="GO:0006508">
    <property type="term" value="P:proteolysis"/>
    <property type="evidence" value="ECO:0007669"/>
    <property type="project" value="InterPro"/>
</dbReference>
<feature type="domain" description="CCHC-type" evidence="11">
    <location>
        <begin position="332"/>
        <end position="347"/>
    </location>
</feature>
<gene>
    <name evidence="13" type="primary">zcchc7</name>
</gene>
<keyword evidence="3" id="KW-0677">Repeat</keyword>
<keyword evidence="4 9" id="KW-0863">Zinc-finger</keyword>
<name>A0A6P8ET64_CLUHA</name>
<dbReference type="SMART" id="SM00343">
    <property type="entry name" value="ZnF_C2HC"/>
    <property type="match status" value="5"/>
</dbReference>
<dbReference type="OrthoDB" id="7608935at2759"/>
<dbReference type="Proteomes" id="UP000515152">
    <property type="component" value="Chromosome 22"/>
</dbReference>
<dbReference type="GO" id="GO:0003723">
    <property type="term" value="F:RNA binding"/>
    <property type="evidence" value="ECO:0007669"/>
    <property type="project" value="TreeGrafter"/>
</dbReference>
<feature type="region of interest" description="Disordered" evidence="10">
    <location>
        <begin position="106"/>
        <end position="199"/>
    </location>
</feature>
<feature type="compositionally biased region" description="Polar residues" evidence="10">
    <location>
        <begin position="50"/>
        <end position="62"/>
    </location>
</feature>
<dbReference type="CTD" id="84186"/>
<dbReference type="GO" id="GO:0004190">
    <property type="term" value="F:aspartic-type endopeptidase activity"/>
    <property type="evidence" value="ECO:0007669"/>
    <property type="project" value="InterPro"/>
</dbReference>
<dbReference type="GO" id="GO:0071038">
    <property type="term" value="P:TRAMP-dependent tRNA surveillance pathway"/>
    <property type="evidence" value="ECO:0007669"/>
    <property type="project" value="TreeGrafter"/>
</dbReference>
<feature type="compositionally biased region" description="Acidic residues" evidence="10">
    <location>
        <begin position="10"/>
        <end position="27"/>
    </location>
</feature>
<feature type="compositionally biased region" description="Acidic residues" evidence="10">
    <location>
        <begin position="188"/>
        <end position="197"/>
    </location>
</feature>
<evidence type="ECO:0000313" key="13">
    <source>
        <dbReference type="RefSeq" id="XP_031415200.1"/>
    </source>
</evidence>
<dbReference type="Gene3D" id="4.10.60.10">
    <property type="entry name" value="Zinc finger, CCHC-type"/>
    <property type="match status" value="2"/>
</dbReference>
<evidence type="ECO:0000256" key="7">
    <source>
        <dbReference type="ARBA" id="ARBA00041190"/>
    </source>
</evidence>
<keyword evidence="5" id="KW-0862">Zinc</keyword>
<evidence type="ECO:0000256" key="2">
    <source>
        <dbReference type="ARBA" id="ARBA00022723"/>
    </source>
</evidence>
<reference evidence="13" key="1">
    <citation type="submission" date="2025-08" db="UniProtKB">
        <authorList>
            <consortium name="RefSeq"/>
        </authorList>
    </citation>
    <scope>IDENTIFICATION</scope>
</reference>
<feature type="compositionally biased region" description="Basic residues" evidence="10">
    <location>
        <begin position="575"/>
        <end position="585"/>
    </location>
</feature>
<dbReference type="GO" id="GO:0071031">
    <property type="term" value="P:nuclear mRNA surveillance of mRNA 3'-end processing"/>
    <property type="evidence" value="ECO:0007669"/>
    <property type="project" value="TreeGrafter"/>
</dbReference>
<evidence type="ECO:0000256" key="1">
    <source>
        <dbReference type="ARBA" id="ARBA00004123"/>
    </source>
</evidence>
<keyword evidence="2" id="KW-0479">Metal-binding</keyword>
<feature type="compositionally biased region" description="Basic residues" evidence="10">
    <location>
        <begin position="531"/>
        <end position="540"/>
    </location>
</feature>
<feature type="domain" description="CCHC-type" evidence="11">
    <location>
        <begin position="291"/>
        <end position="306"/>
    </location>
</feature>
<feature type="compositionally biased region" description="Acidic residues" evidence="10">
    <location>
        <begin position="152"/>
        <end position="164"/>
    </location>
</feature>